<organism evidence="1 2">
    <name type="scientific">Alteromonas phage vB_AspP-H4/4</name>
    <dbReference type="NCBI Taxonomy" id="2928692"/>
    <lineage>
        <taxon>Viruses</taxon>
        <taxon>Duplodnaviria</taxon>
        <taxon>Heunggongvirae</taxon>
        <taxon>Uroviricota</taxon>
        <taxon>Caudoviricetes</taxon>
        <taxon>Autographivirales</taxon>
        <taxon>Foturvirus</taxon>
        <taxon>Foturvirus H44</taxon>
    </lineage>
</organism>
<evidence type="ECO:0000313" key="1">
    <source>
        <dbReference type="EMBL" id="ASL24413.1"/>
    </source>
</evidence>
<dbReference type="InterPro" id="IPR011051">
    <property type="entry name" value="RmlC_Cupin_sf"/>
</dbReference>
<evidence type="ECO:0000313" key="2">
    <source>
        <dbReference type="Proteomes" id="UP000222639"/>
    </source>
</evidence>
<dbReference type="SUPFAM" id="SSF51182">
    <property type="entry name" value="RmlC-like cupins"/>
    <property type="match status" value="1"/>
</dbReference>
<dbReference type="InterPro" id="IPR014710">
    <property type="entry name" value="RmlC-like_jellyroll"/>
</dbReference>
<accession>A0A220YL64</accession>
<proteinExistence type="predicted"/>
<reference evidence="2" key="1">
    <citation type="submission" date="2017-06" db="EMBL/GenBank/DDBJ databases">
        <title>Complete genome sequence of Alteromonas virus vB_AspP-H4/4.</title>
        <authorList>
            <person name="Kallies R."/>
        </authorList>
    </citation>
    <scope>NUCLEOTIDE SEQUENCE [LARGE SCALE GENOMIC DNA]</scope>
</reference>
<dbReference type="EMBL" id="MF278336">
    <property type="protein sequence ID" value="ASL24413.1"/>
    <property type="molecule type" value="Genomic_DNA"/>
</dbReference>
<name>A0A220YL64_9CAUD</name>
<keyword evidence="2" id="KW-1185">Reference proteome</keyword>
<sequence>MNLQLLEQWHLLSTSERRAKLVEIELACKSVESEAGVAIEPKVYTADGVYAREIFIPKGTALVGEIHLKAQINVVSKGKIRVATEEGVREISAPCTFVSPAGTKRAGYVLEDTVWTTFLPTDKVSDEEVYKEFIAPDYETLDKQLENKECHSLQQQS</sequence>
<dbReference type="Gene3D" id="2.60.120.10">
    <property type="entry name" value="Jelly Rolls"/>
    <property type="match status" value="1"/>
</dbReference>
<gene>
    <name evidence="1" type="ORF">vBAspPH44_30</name>
</gene>
<protein>
    <submittedName>
        <fullName evidence="1">Short tail fiber protein</fullName>
    </submittedName>
</protein>
<dbReference type="Proteomes" id="UP000222639">
    <property type="component" value="Segment"/>
</dbReference>